<name>A0AA38L327_TAXCH</name>
<gene>
    <name evidence="1" type="ORF">KI387_028163</name>
</gene>
<dbReference type="GO" id="GO:0008654">
    <property type="term" value="P:phospholipid biosynthetic process"/>
    <property type="evidence" value="ECO:0007669"/>
    <property type="project" value="UniProtKB-KW"/>
</dbReference>
<dbReference type="AlphaFoldDB" id="A0AA38L327"/>
<sequence>MPFVFQYVPYVGDSKRAMDEYTSEIFMGGKSTIVLHNTCEDSLLAAPLILDLVLLAELSTRIQLKKEGEAKFHSFHPVATILSYLTKAPMKSIVMHFPFTLLLFPITFSKLIKEELYNDKIPNDQLIRQDMDCEKRAVMNPKELRFTQPDIAPYFRNPTLPSVEDAVTLIRQGRLDPAVFGDLTVHRDRDGVVWCENNRSLYVLRKAGIKSVKVKLINNDFRSRCQDKTQLNDPAFMPSIRGVVVNPGEVKEETSNSLAMVGAVSGAVATGYAAWKLFNLFTQSHDDQHADPDPDHDNN</sequence>
<evidence type="ECO:0000313" key="1">
    <source>
        <dbReference type="EMBL" id="KAH9313128.1"/>
    </source>
</evidence>
<dbReference type="Gene3D" id="3.40.50.720">
    <property type="entry name" value="NAD(P)-binding Rossmann-like Domain"/>
    <property type="match status" value="1"/>
</dbReference>
<reference evidence="1 2" key="1">
    <citation type="journal article" date="2021" name="Nat. Plants">
        <title>The Taxus genome provides insights into paclitaxel biosynthesis.</title>
        <authorList>
            <person name="Xiong X."/>
            <person name="Gou J."/>
            <person name="Liao Q."/>
            <person name="Li Y."/>
            <person name="Zhou Q."/>
            <person name="Bi G."/>
            <person name="Li C."/>
            <person name="Du R."/>
            <person name="Wang X."/>
            <person name="Sun T."/>
            <person name="Guo L."/>
            <person name="Liang H."/>
            <person name="Lu P."/>
            <person name="Wu Y."/>
            <person name="Zhang Z."/>
            <person name="Ro D.K."/>
            <person name="Shang Y."/>
            <person name="Huang S."/>
            <person name="Yan J."/>
        </authorList>
    </citation>
    <scope>NUCLEOTIDE SEQUENCE [LARGE SCALE GENOMIC DNA]</scope>
    <source>
        <strain evidence="1">Ta-2019</strain>
    </source>
</reference>
<dbReference type="Pfam" id="PF07994">
    <property type="entry name" value="NAD_binding_5"/>
    <property type="match status" value="1"/>
</dbReference>
<dbReference type="InterPro" id="IPR036291">
    <property type="entry name" value="NAD(P)-bd_dom_sf"/>
</dbReference>
<dbReference type="SUPFAM" id="SSF51735">
    <property type="entry name" value="NAD(P)-binding Rossmann-fold domains"/>
    <property type="match status" value="1"/>
</dbReference>
<dbReference type="Proteomes" id="UP000824469">
    <property type="component" value="Unassembled WGS sequence"/>
</dbReference>
<dbReference type="EMBL" id="JAHRHJ020000006">
    <property type="protein sequence ID" value="KAH9313128.1"/>
    <property type="molecule type" value="Genomic_DNA"/>
</dbReference>
<keyword evidence="2" id="KW-1185">Reference proteome</keyword>
<comment type="caution">
    <text evidence="1">The sequence shown here is derived from an EMBL/GenBank/DDBJ whole genome shotgun (WGS) entry which is preliminary data.</text>
</comment>
<evidence type="ECO:0000313" key="2">
    <source>
        <dbReference type="Proteomes" id="UP000824469"/>
    </source>
</evidence>
<evidence type="ECO:0008006" key="3">
    <source>
        <dbReference type="Google" id="ProtNLM"/>
    </source>
</evidence>
<dbReference type="PANTHER" id="PTHR11510">
    <property type="entry name" value="MYO-INOSITOL-1 PHOSPHATE SYNTHASE"/>
    <property type="match status" value="1"/>
</dbReference>
<dbReference type="SUPFAM" id="SSF55347">
    <property type="entry name" value="Glyceraldehyde-3-phosphate dehydrogenase-like, C-terminal domain"/>
    <property type="match status" value="1"/>
</dbReference>
<dbReference type="GO" id="GO:0004512">
    <property type="term" value="F:inositol-3-phosphate synthase activity"/>
    <property type="evidence" value="ECO:0007669"/>
    <property type="project" value="UniProtKB-EC"/>
</dbReference>
<dbReference type="InterPro" id="IPR002587">
    <property type="entry name" value="Myo-inos-1-P_Synthase"/>
</dbReference>
<protein>
    <recommendedName>
        <fullName evidence="3">Inositol-3-phosphate synthase</fullName>
    </recommendedName>
</protein>
<accession>A0AA38L327</accession>
<proteinExistence type="predicted"/>
<dbReference type="GO" id="GO:0006021">
    <property type="term" value="P:inositol biosynthetic process"/>
    <property type="evidence" value="ECO:0007669"/>
    <property type="project" value="UniProtKB-KW"/>
</dbReference>
<organism evidence="1 2">
    <name type="scientific">Taxus chinensis</name>
    <name type="common">Chinese yew</name>
    <name type="synonym">Taxus wallichiana var. chinensis</name>
    <dbReference type="NCBI Taxonomy" id="29808"/>
    <lineage>
        <taxon>Eukaryota</taxon>
        <taxon>Viridiplantae</taxon>
        <taxon>Streptophyta</taxon>
        <taxon>Embryophyta</taxon>
        <taxon>Tracheophyta</taxon>
        <taxon>Spermatophyta</taxon>
        <taxon>Pinopsida</taxon>
        <taxon>Pinidae</taxon>
        <taxon>Conifers II</taxon>
        <taxon>Cupressales</taxon>
        <taxon>Taxaceae</taxon>
        <taxon>Taxus</taxon>
    </lineage>
</organism>